<dbReference type="PIRSF" id="PIRSF004682">
    <property type="entry name" value="GmhB"/>
    <property type="match status" value="1"/>
</dbReference>
<evidence type="ECO:0000313" key="1">
    <source>
        <dbReference type="EMBL" id="SVA39458.1"/>
    </source>
</evidence>
<name>A0A381VI54_9ZZZZ</name>
<proteinExistence type="predicted"/>
<dbReference type="AlphaFoldDB" id="A0A381VI54"/>
<evidence type="ECO:0008006" key="2">
    <source>
        <dbReference type="Google" id="ProtNLM"/>
    </source>
</evidence>
<organism evidence="1">
    <name type="scientific">marine metagenome</name>
    <dbReference type="NCBI Taxonomy" id="408172"/>
    <lineage>
        <taxon>unclassified sequences</taxon>
        <taxon>metagenomes</taxon>
        <taxon>ecological metagenomes</taxon>
    </lineage>
</organism>
<dbReference type="InterPro" id="IPR006549">
    <property type="entry name" value="HAD-SF_hydro_IIIA"/>
</dbReference>
<dbReference type="Pfam" id="PF13242">
    <property type="entry name" value="Hydrolase_like"/>
    <property type="match status" value="1"/>
</dbReference>
<reference evidence="1" key="1">
    <citation type="submission" date="2018-05" db="EMBL/GenBank/DDBJ databases">
        <authorList>
            <person name="Lanie J.A."/>
            <person name="Ng W.-L."/>
            <person name="Kazmierczak K.M."/>
            <person name="Andrzejewski T.M."/>
            <person name="Davidsen T.M."/>
            <person name="Wayne K.J."/>
            <person name="Tettelin H."/>
            <person name="Glass J.I."/>
            <person name="Rusch D."/>
            <person name="Podicherti R."/>
            <person name="Tsui H.-C.T."/>
            <person name="Winkler M.E."/>
        </authorList>
    </citation>
    <scope>NUCLEOTIDE SEQUENCE</scope>
</reference>
<dbReference type="GO" id="GO:0016791">
    <property type="term" value="F:phosphatase activity"/>
    <property type="evidence" value="ECO:0007669"/>
    <property type="project" value="InterPro"/>
</dbReference>
<gene>
    <name evidence="1" type="ORF">METZ01_LOCUS92312</name>
</gene>
<dbReference type="NCBIfam" id="TIGR01662">
    <property type="entry name" value="HAD-SF-IIIA"/>
    <property type="match status" value="1"/>
</dbReference>
<dbReference type="PANTHER" id="PTHR42891">
    <property type="entry name" value="D-GLYCERO-BETA-D-MANNO-HEPTOSE-1,7-BISPHOSPHATE 7-PHOSPHATASE"/>
    <property type="match status" value="1"/>
</dbReference>
<accession>A0A381VI54</accession>
<dbReference type="InterPro" id="IPR036412">
    <property type="entry name" value="HAD-like_sf"/>
</dbReference>
<dbReference type="PANTHER" id="PTHR42891:SF1">
    <property type="entry name" value="D-GLYCERO-BETA-D-MANNO-HEPTOSE-1,7-BISPHOSPHATE 7-PHOSPHATASE"/>
    <property type="match status" value="1"/>
</dbReference>
<sequence>MNDFIFFDFTLPALKQLAKAGNRFCIITNQSGISRGLIQQDSLEEIHDFITLEFEKNNIPLLGIYVCPDHPEQATERRKPGPGMFLEAELDHDLNLMDCIMIGDSAADMEAGEMLGLDTMLVLTGRGKETIEFLPEYEMPTFIVNDLKEGARKLCH</sequence>
<dbReference type="EMBL" id="UINC01008777">
    <property type="protein sequence ID" value="SVA39458.1"/>
    <property type="molecule type" value="Genomic_DNA"/>
</dbReference>
<dbReference type="InterPro" id="IPR004446">
    <property type="entry name" value="Heptose_bisP_phosphatase"/>
</dbReference>
<protein>
    <recommendedName>
        <fullName evidence="2">D,D-heptose 1,7-bisphosphate phosphatase</fullName>
    </recommendedName>
</protein>
<dbReference type="SUPFAM" id="SSF56784">
    <property type="entry name" value="HAD-like"/>
    <property type="match status" value="1"/>
</dbReference>
<dbReference type="InterPro" id="IPR023214">
    <property type="entry name" value="HAD_sf"/>
</dbReference>
<dbReference type="Gene3D" id="3.40.50.1000">
    <property type="entry name" value="HAD superfamily/HAD-like"/>
    <property type="match status" value="1"/>
</dbReference>
<dbReference type="GO" id="GO:0005975">
    <property type="term" value="P:carbohydrate metabolic process"/>
    <property type="evidence" value="ECO:0007669"/>
    <property type="project" value="InterPro"/>
</dbReference>